<proteinExistence type="predicted"/>
<dbReference type="OrthoDB" id="10035218at2759"/>
<feature type="region of interest" description="Disordered" evidence="1">
    <location>
        <begin position="1"/>
        <end position="171"/>
    </location>
</feature>
<dbReference type="Proteomes" id="UP000663852">
    <property type="component" value="Unassembled WGS sequence"/>
</dbReference>
<dbReference type="EMBL" id="CAJNOR010003177">
    <property type="protein sequence ID" value="CAF1386186.1"/>
    <property type="molecule type" value="Genomic_DNA"/>
</dbReference>
<gene>
    <name evidence="2" type="ORF">EDS130_LOCUS5106</name>
    <name evidence="3" type="ORF">XAT740_LOCUS33348</name>
</gene>
<dbReference type="EMBL" id="CAJNOJ010000014">
    <property type="protein sequence ID" value="CAF0806223.1"/>
    <property type="molecule type" value="Genomic_DNA"/>
</dbReference>
<feature type="compositionally biased region" description="Basic residues" evidence="1">
    <location>
        <begin position="158"/>
        <end position="168"/>
    </location>
</feature>
<sequence length="196" mass="21551">MSYEEIDKSVYGTDVFTNGAKGRYAKPELTNGESSKKTSERKKRAPKVTDELAESGQTEEVVKTKKKSHKASENGKVQDNVDMSQLTPSADGETVAKPKKKRAPKAESNIENIDPSQITETEPTKKKKAKAPKVPAAEDDFQINDSTQLDLSTEMAPKVKKPKKHKTPKTTDALLDGTQDYISNDTAYPGIAFISY</sequence>
<evidence type="ECO:0000313" key="2">
    <source>
        <dbReference type="EMBL" id="CAF0806223.1"/>
    </source>
</evidence>
<keyword evidence="4" id="KW-1185">Reference proteome</keyword>
<protein>
    <submittedName>
        <fullName evidence="2">Uncharacterized protein</fullName>
    </submittedName>
</protein>
<evidence type="ECO:0000313" key="5">
    <source>
        <dbReference type="Proteomes" id="UP000663852"/>
    </source>
</evidence>
<name>A0A813T6K2_ADIRI</name>
<evidence type="ECO:0000313" key="4">
    <source>
        <dbReference type="Proteomes" id="UP000663828"/>
    </source>
</evidence>
<accession>A0A813T6K2</accession>
<dbReference type="AlphaFoldDB" id="A0A813T6K2"/>
<feature type="compositionally biased region" description="Polar residues" evidence="1">
    <location>
        <begin position="109"/>
        <end position="118"/>
    </location>
</feature>
<evidence type="ECO:0000256" key="1">
    <source>
        <dbReference type="SAM" id="MobiDB-lite"/>
    </source>
</evidence>
<comment type="caution">
    <text evidence="2">The sequence shown here is derived from an EMBL/GenBank/DDBJ whole genome shotgun (WGS) entry which is preliminary data.</text>
</comment>
<dbReference type="Proteomes" id="UP000663828">
    <property type="component" value="Unassembled WGS sequence"/>
</dbReference>
<organism evidence="2 5">
    <name type="scientific">Adineta ricciae</name>
    <name type="common">Rotifer</name>
    <dbReference type="NCBI Taxonomy" id="249248"/>
    <lineage>
        <taxon>Eukaryota</taxon>
        <taxon>Metazoa</taxon>
        <taxon>Spiralia</taxon>
        <taxon>Gnathifera</taxon>
        <taxon>Rotifera</taxon>
        <taxon>Eurotatoria</taxon>
        <taxon>Bdelloidea</taxon>
        <taxon>Adinetida</taxon>
        <taxon>Adinetidae</taxon>
        <taxon>Adineta</taxon>
    </lineage>
</organism>
<evidence type="ECO:0000313" key="3">
    <source>
        <dbReference type="EMBL" id="CAF1386186.1"/>
    </source>
</evidence>
<reference evidence="2" key="1">
    <citation type="submission" date="2021-02" db="EMBL/GenBank/DDBJ databases">
        <authorList>
            <person name="Nowell W R."/>
        </authorList>
    </citation>
    <scope>NUCLEOTIDE SEQUENCE</scope>
</reference>
<feature type="compositionally biased region" description="Polar residues" evidence="1">
    <location>
        <begin position="75"/>
        <end position="88"/>
    </location>
</feature>